<accession>A0ABW7MSS5</accession>
<protein>
    <submittedName>
        <fullName evidence="4">BamA/TamA family outer membrane protein</fullName>
    </submittedName>
</protein>
<comment type="caution">
    <text evidence="4">The sequence shown here is derived from an EMBL/GenBank/DDBJ whole genome shotgun (WGS) entry which is preliminary data.</text>
</comment>
<feature type="domain" description="Bacterial surface antigen (D15)" evidence="3">
    <location>
        <begin position="230"/>
        <end position="425"/>
    </location>
</feature>
<dbReference type="RefSeq" id="WP_395438930.1">
    <property type="nucleotide sequence ID" value="NZ_JBAWKC010000004.1"/>
</dbReference>
<evidence type="ECO:0000259" key="3">
    <source>
        <dbReference type="Pfam" id="PF01103"/>
    </source>
</evidence>
<comment type="subcellular location">
    <subcellularLocation>
        <location evidence="1">Membrane</location>
    </subcellularLocation>
</comment>
<dbReference type="EMBL" id="JBAWKC010000004">
    <property type="protein sequence ID" value="MFH6769709.1"/>
    <property type="molecule type" value="Genomic_DNA"/>
</dbReference>
<evidence type="ECO:0000313" key="4">
    <source>
        <dbReference type="EMBL" id="MFH6769709.1"/>
    </source>
</evidence>
<evidence type="ECO:0000256" key="2">
    <source>
        <dbReference type="ARBA" id="ARBA00023136"/>
    </source>
</evidence>
<evidence type="ECO:0000256" key="1">
    <source>
        <dbReference type="ARBA" id="ARBA00004370"/>
    </source>
</evidence>
<dbReference type="Gene3D" id="2.40.160.50">
    <property type="entry name" value="membrane protein fhac: a member of the omp85/tpsb transporter family"/>
    <property type="match status" value="1"/>
</dbReference>
<evidence type="ECO:0000313" key="5">
    <source>
        <dbReference type="Proteomes" id="UP001610104"/>
    </source>
</evidence>
<proteinExistence type="predicted"/>
<gene>
    <name evidence="4" type="ORF">V8G56_13230</name>
</gene>
<organism evidence="4 5">
    <name type="scientific">Gaetbulibacter aquiaggeris</name>
    <dbReference type="NCBI Taxonomy" id="1735373"/>
    <lineage>
        <taxon>Bacteria</taxon>
        <taxon>Pseudomonadati</taxon>
        <taxon>Bacteroidota</taxon>
        <taxon>Flavobacteriia</taxon>
        <taxon>Flavobacteriales</taxon>
        <taxon>Flavobacteriaceae</taxon>
        <taxon>Gaetbulibacter</taxon>
    </lineage>
</organism>
<dbReference type="Pfam" id="PF01103">
    <property type="entry name" value="Omp85"/>
    <property type="match status" value="1"/>
</dbReference>
<name>A0ABW7MSS5_9FLAO</name>
<keyword evidence="5" id="KW-1185">Reference proteome</keyword>
<dbReference type="Proteomes" id="UP001610104">
    <property type="component" value="Unassembled WGS sequence"/>
</dbReference>
<dbReference type="InterPro" id="IPR000184">
    <property type="entry name" value="Bac_surfAg_D15"/>
</dbReference>
<reference evidence="4 5" key="1">
    <citation type="submission" date="2024-02" db="EMBL/GenBank/DDBJ databases">
        <title>A Gaetbulibacter species isolated from tidal flats and genomic insights of their niches.</title>
        <authorList>
            <person name="Ye Y."/>
        </authorList>
    </citation>
    <scope>NUCLEOTIDE SEQUENCE [LARGE SCALE GENOMIC DNA]</scope>
    <source>
        <strain evidence="4 5">KEM-8</strain>
    </source>
</reference>
<sequence>MKNKYSCIFSFNWNPPALLFLLLISISLFSQTPKDSIETCEVKSLPDLFKKKDSLLTIKSQINKTSFFLVIPIIGSSPATGFLYGGVAQYTFKGKNAKDKYSSFNVGATYTTNEQLLVNIKNNLLLNHNKIYLSGDWRYYIFSQNNYGLGTDIIPSFKEDSDFVLESLAEPMNYNYFKFHQTVSFNVVSDFYIGAGIHLDGYTDIFDKQLDVTNNLFTAHYEYSNHYGFNTFEYYVNGLSLNTVFDSRDNQVNANNGWYGNINYRINPAFGKNQASSSVLFTEFKYYIPLSEKNLQHVLAFWTYGQFLTHGNLPYLNLPSIGWDKTSRGGRGYTQGLFRGQDLVYMETEYRFPITCNQLISGTVFANFTTASDKDRQVKLFNAIQPAFGIGLRILIDKSTKTNLILNQAWGKHSKAFYLNAGETF</sequence>
<keyword evidence="2" id="KW-0472">Membrane</keyword>